<evidence type="ECO:0000256" key="14">
    <source>
        <dbReference type="SAM" id="MobiDB-lite"/>
    </source>
</evidence>
<feature type="transmembrane region" description="Helical" evidence="15">
    <location>
        <begin position="355"/>
        <end position="376"/>
    </location>
</feature>
<feature type="transmembrane region" description="Helical" evidence="15">
    <location>
        <begin position="266"/>
        <end position="290"/>
    </location>
</feature>
<dbReference type="NCBIfam" id="TIGR00840">
    <property type="entry name" value="b_cpa1"/>
    <property type="match status" value="1"/>
</dbReference>
<sequence>MSNTARGRQDSAALFVLSAVCLALITIISVWKLKQFKYRLINEAGGAMFYGVFLGLAVRYLWVDREEHSENMGSVCSCHGLNSTPHVIMVNISSHGHCYRLIEKKGQRCSQLPSPHTAMLDPQILFDLFLPPIIFFGAYTLNQRRFVGNLGSIVTYAFLGTIISSLCIGTLVYGFTRLMVLLRRAADGEFSLTDCLLFGAIMSATDPVSVLGLLSDLRVDSDLHALLFGESVLNDAVAIVLTHAIASYDQMETGNVFQTPAFFRSVGFFVGVLIGSFLLGFIFTVITALLTKLTRLHESPLLETSIFFLLSWSSFLSAEACGLSGIVAVLFCGLSQAKYTNLNLSHEGSTRTKQLFEVLNFLGEIFIFGYMGYIWFTFRHHAFRALFISGAFLSIFISRACNIYPLSFLINLGRTKKISRNFQHFMVFAGLRGAVSFSLAVRDTSTEARRTILTTTLLLIGFTVWVLGAAADPLLGHLDLRVEEETDGNLQDVSSEVDTKRQDTSQSLWYRLDHQYLKPLLTHCGPPLTNSLPQWCGRFAGVFCGHQKQEDEERPFETEPENFDVNLEKSDLPSTRSSDSGSEQREDLLEGDLGLGTGAAHVTEE</sequence>
<keyword evidence="13" id="KW-0050">Antiport</keyword>
<reference evidence="17" key="1">
    <citation type="submission" date="2025-08" db="UniProtKB">
        <authorList>
            <consortium name="Ensembl"/>
        </authorList>
    </citation>
    <scope>IDENTIFICATION</scope>
</reference>
<dbReference type="GO" id="GO:0005886">
    <property type="term" value="C:plasma membrane"/>
    <property type="evidence" value="ECO:0007669"/>
    <property type="project" value="UniProtKB-SubCell"/>
</dbReference>
<dbReference type="GO" id="GO:0098719">
    <property type="term" value="P:sodium ion import across plasma membrane"/>
    <property type="evidence" value="ECO:0007669"/>
    <property type="project" value="TreeGrafter"/>
</dbReference>
<dbReference type="Gene3D" id="6.10.140.1330">
    <property type="match status" value="1"/>
</dbReference>
<keyword evidence="8 15" id="KW-1133">Transmembrane helix</keyword>
<dbReference type="STRING" id="48701.ENSPMEP00000020498"/>
<dbReference type="PRINTS" id="PR01084">
    <property type="entry name" value="NAHEXCHNGR"/>
</dbReference>
<dbReference type="GeneID" id="106916593"/>
<dbReference type="GO" id="GO:0051453">
    <property type="term" value="P:regulation of intracellular pH"/>
    <property type="evidence" value="ECO:0007669"/>
    <property type="project" value="TreeGrafter"/>
</dbReference>
<dbReference type="GO" id="GO:0055038">
    <property type="term" value="C:recycling endosome membrane"/>
    <property type="evidence" value="ECO:0007669"/>
    <property type="project" value="UniProtKB-SubCell"/>
</dbReference>
<evidence type="ECO:0000256" key="5">
    <source>
        <dbReference type="ARBA" id="ARBA00022475"/>
    </source>
</evidence>
<dbReference type="InterPro" id="IPR018422">
    <property type="entry name" value="Cation/H_exchanger_CPA1"/>
</dbReference>
<keyword evidence="5" id="KW-1003">Cell membrane</keyword>
<name>A0A3B3Y024_9TELE</name>
<evidence type="ECO:0000313" key="18">
    <source>
        <dbReference type="Proteomes" id="UP000261480"/>
    </source>
</evidence>
<feature type="domain" description="Cation/H+ exchanger transmembrane" evidence="16">
    <location>
        <begin position="105"/>
        <end position="475"/>
    </location>
</feature>
<dbReference type="KEGG" id="pmei:106916593"/>
<dbReference type="InterPro" id="IPR004709">
    <property type="entry name" value="NaH_exchanger"/>
</dbReference>
<dbReference type="RefSeq" id="XP_014840465.1">
    <property type="nucleotide sequence ID" value="XM_014984979.1"/>
</dbReference>
<feature type="transmembrane region" description="Helical" evidence="15">
    <location>
        <begin position="12"/>
        <end position="32"/>
    </location>
</feature>
<dbReference type="AlphaFoldDB" id="A0A3B3Y024"/>
<keyword evidence="10 13" id="KW-0406">Ion transport</keyword>
<evidence type="ECO:0000256" key="2">
    <source>
        <dbReference type="ARBA" id="ARBA00004651"/>
    </source>
</evidence>
<keyword evidence="6 13" id="KW-0812">Transmembrane</keyword>
<feature type="compositionally biased region" description="Polar residues" evidence="14">
    <location>
        <begin position="572"/>
        <end position="581"/>
    </location>
</feature>
<keyword evidence="4 13" id="KW-0813">Transport</keyword>
<organism evidence="17 18">
    <name type="scientific">Poecilia mexicana</name>
    <dbReference type="NCBI Taxonomy" id="48701"/>
    <lineage>
        <taxon>Eukaryota</taxon>
        <taxon>Metazoa</taxon>
        <taxon>Chordata</taxon>
        <taxon>Craniata</taxon>
        <taxon>Vertebrata</taxon>
        <taxon>Euteleostomi</taxon>
        <taxon>Actinopterygii</taxon>
        <taxon>Neopterygii</taxon>
        <taxon>Teleostei</taxon>
        <taxon>Neoteleostei</taxon>
        <taxon>Acanthomorphata</taxon>
        <taxon>Ovalentaria</taxon>
        <taxon>Atherinomorphae</taxon>
        <taxon>Cyprinodontiformes</taxon>
        <taxon>Poeciliidae</taxon>
        <taxon>Poeciliinae</taxon>
        <taxon>Poecilia</taxon>
    </lineage>
</organism>
<evidence type="ECO:0000256" key="11">
    <source>
        <dbReference type="ARBA" id="ARBA00023136"/>
    </source>
</evidence>
<evidence type="ECO:0000256" key="1">
    <source>
        <dbReference type="ARBA" id="ARBA00004195"/>
    </source>
</evidence>
<evidence type="ECO:0000256" key="9">
    <source>
        <dbReference type="ARBA" id="ARBA00023053"/>
    </source>
</evidence>
<evidence type="ECO:0000256" key="8">
    <source>
        <dbReference type="ARBA" id="ARBA00022989"/>
    </source>
</evidence>
<dbReference type="InterPro" id="IPR002090">
    <property type="entry name" value="NHE-6/7/9"/>
</dbReference>
<dbReference type="PRINTS" id="PR01088">
    <property type="entry name" value="NAHEXCHNGR6"/>
</dbReference>
<dbReference type="Proteomes" id="UP000261480">
    <property type="component" value="Unplaced"/>
</dbReference>
<evidence type="ECO:0000256" key="7">
    <source>
        <dbReference type="ARBA" id="ARBA00022753"/>
    </source>
</evidence>
<dbReference type="PANTHER" id="PTHR10110:SF61">
    <property type="entry name" value="SODIUM_HYDROGEN EXCHANGER 9"/>
    <property type="match status" value="1"/>
</dbReference>
<protein>
    <recommendedName>
        <fullName evidence="13">Sodium/hydrogen exchanger</fullName>
    </recommendedName>
</protein>
<dbReference type="GO" id="GO:0015385">
    <property type="term" value="F:sodium:proton antiporter activity"/>
    <property type="evidence" value="ECO:0007669"/>
    <property type="project" value="InterPro"/>
</dbReference>
<feature type="transmembrane region" description="Helical" evidence="15">
    <location>
        <begin position="153"/>
        <end position="175"/>
    </location>
</feature>
<keyword evidence="9" id="KW-0915">Sodium</keyword>
<comment type="similarity">
    <text evidence="3 13">Belongs to the monovalent cation:proton antiporter 1 (CPA1) transporter (TC 2.A.36) family.</text>
</comment>
<feature type="region of interest" description="Disordered" evidence="14">
    <location>
        <begin position="550"/>
        <end position="605"/>
    </location>
</feature>
<dbReference type="OrthoDB" id="196264at2759"/>
<feature type="transmembrane region" description="Helical" evidence="15">
    <location>
        <begin position="44"/>
        <end position="62"/>
    </location>
</feature>
<evidence type="ECO:0000256" key="12">
    <source>
        <dbReference type="ARBA" id="ARBA00023201"/>
    </source>
</evidence>
<feature type="transmembrane region" description="Helical" evidence="15">
    <location>
        <begin position="382"/>
        <end position="401"/>
    </location>
</feature>
<dbReference type="Pfam" id="PF00999">
    <property type="entry name" value="Na_H_Exchanger"/>
    <property type="match status" value="1"/>
</dbReference>
<feature type="transmembrane region" description="Helical" evidence="15">
    <location>
        <begin position="124"/>
        <end position="141"/>
    </location>
</feature>
<comment type="subcellular location">
    <subcellularLocation>
        <location evidence="2">Cell membrane</location>
        <topology evidence="2">Multi-pass membrane protein</topology>
    </subcellularLocation>
    <subcellularLocation>
        <location evidence="1">Recycling endosome membrane</location>
        <topology evidence="1">Multi-pass membrane protein</topology>
    </subcellularLocation>
</comment>
<dbReference type="InterPro" id="IPR006153">
    <property type="entry name" value="Cation/H_exchanger_TM"/>
</dbReference>
<keyword evidence="11 15" id="KW-0472">Membrane</keyword>
<dbReference type="PANTHER" id="PTHR10110">
    <property type="entry name" value="SODIUM/HYDROGEN EXCHANGER"/>
    <property type="match status" value="1"/>
</dbReference>
<evidence type="ECO:0000256" key="10">
    <source>
        <dbReference type="ARBA" id="ARBA00023065"/>
    </source>
</evidence>
<feature type="transmembrane region" description="Helical" evidence="15">
    <location>
        <begin position="310"/>
        <end position="334"/>
    </location>
</feature>
<feature type="transmembrane region" description="Helical" evidence="15">
    <location>
        <begin position="452"/>
        <end position="471"/>
    </location>
</feature>
<evidence type="ECO:0000259" key="16">
    <source>
        <dbReference type="Pfam" id="PF00999"/>
    </source>
</evidence>
<evidence type="ECO:0000256" key="6">
    <source>
        <dbReference type="ARBA" id="ARBA00022692"/>
    </source>
</evidence>
<keyword evidence="12 13" id="KW-0739">Sodium transport</keyword>
<keyword evidence="7" id="KW-0967">Endosome</keyword>
<evidence type="ECO:0000256" key="15">
    <source>
        <dbReference type="SAM" id="Phobius"/>
    </source>
</evidence>
<evidence type="ECO:0000256" key="4">
    <source>
        <dbReference type="ARBA" id="ARBA00022448"/>
    </source>
</evidence>
<keyword evidence="18" id="KW-1185">Reference proteome</keyword>
<dbReference type="Ensembl" id="ENSPMET00000030143.1">
    <property type="protein sequence ID" value="ENSPMEP00000020498.1"/>
    <property type="gene ID" value="ENSPMEG00000023632.1"/>
</dbReference>
<dbReference type="GO" id="GO:0015386">
    <property type="term" value="F:potassium:proton antiporter activity"/>
    <property type="evidence" value="ECO:0007669"/>
    <property type="project" value="TreeGrafter"/>
</dbReference>
<reference evidence="17" key="2">
    <citation type="submission" date="2025-09" db="UniProtKB">
        <authorList>
            <consortium name="Ensembl"/>
        </authorList>
    </citation>
    <scope>IDENTIFICATION</scope>
</reference>
<evidence type="ECO:0000256" key="3">
    <source>
        <dbReference type="ARBA" id="ARBA00007367"/>
    </source>
</evidence>
<proteinExistence type="inferred from homology"/>
<evidence type="ECO:0000313" key="17">
    <source>
        <dbReference type="Ensembl" id="ENSPMEP00000020498.1"/>
    </source>
</evidence>
<evidence type="ECO:0000256" key="13">
    <source>
        <dbReference type="RuleBase" id="RU003722"/>
    </source>
</evidence>
<accession>A0A3B3Y024</accession>